<dbReference type="STRING" id="35128.B8CBH8"/>
<dbReference type="PANTHER" id="PTHR10000:SF8">
    <property type="entry name" value="HAD SUPERFAMILY HYDROLASE-LIKE, TYPE 3"/>
    <property type="match status" value="1"/>
</dbReference>
<gene>
    <name evidence="2" type="ORF">THAPSDRAFT_9499</name>
</gene>
<dbReference type="Gene3D" id="3.40.50.1000">
    <property type="entry name" value="HAD superfamily/HAD-like"/>
    <property type="match status" value="1"/>
</dbReference>
<dbReference type="Proteomes" id="UP000001449">
    <property type="component" value="Chromosome 13"/>
</dbReference>
<dbReference type="OMA" id="YIQGLYC"/>
<dbReference type="AlphaFoldDB" id="B8CBH8"/>
<reference evidence="2 3" key="1">
    <citation type="journal article" date="2004" name="Science">
        <title>The genome of the diatom Thalassiosira pseudonana: ecology, evolution, and metabolism.</title>
        <authorList>
            <person name="Armbrust E.V."/>
            <person name="Berges J.A."/>
            <person name="Bowler C."/>
            <person name="Green B.R."/>
            <person name="Martinez D."/>
            <person name="Putnam N.H."/>
            <person name="Zhou S."/>
            <person name="Allen A.E."/>
            <person name="Apt K.E."/>
            <person name="Bechner M."/>
            <person name="Brzezinski M.A."/>
            <person name="Chaal B.K."/>
            <person name="Chiovitti A."/>
            <person name="Davis A.K."/>
            <person name="Demarest M.S."/>
            <person name="Detter J.C."/>
            <person name="Glavina T."/>
            <person name="Goodstein D."/>
            <person name="Hadi M.Z."/>
            <person name="Hellsten U."/>
            <person name="Hildebrand M."/>
            <person name="Jenkins B.D."/>
            <person name="Jurka J."/>
            <person name="Kapitonov V.V."/>
            <person name="Kroger N."/>
            <person name="Lau W.W."/>
            <person name="Lane T.W."/>
            <person name="Larimer F.W."/>
            <person name="Lippmeier J.C."/>
            <person name="Lucas S."/>
            <person name="Medina M."/>
            <person name="Montsant A."/>
            <person name="Obornik M."/>
            <person name="Parker M.S."/>
            <person name="Palenik B."/>
            <person name="Pazour G.J."/>
            <person name="Richardson P.M."/>
            <person name="Rynearson T.A."/>
            <person name="Saito M.A."/>
            <person name="Schwartz D.C."/>
            <person name="Thamatrakoln K."/>
            <person name="Valentin K."/>
            <person name="Vardi A."/>
            <person name="Wilkerson F.P."/>
            <person name="Rokhsar D.S."/>
        </authorList>
    </citation>
    <scope>NUCLEOTIDE SEQUENCE [LARGE SCALE GENOMIC DNA]</scope>
    <source>
        <strain evidence="2 3">CCMP1335</strain>
    </source>
</reference>
<feature type="region of interest" description="Disordered" evidence="1">
    <location>
        <begin position="63"/>
        <end position="89"/>
    </location>
</feature>
<evidence type="ECO:0000313" key="2">
    <source>
        <dbReference type="EMBL" id="EED89130.1"/>
    </source>
</evidence>
<dbReference type="SUPFAM" id="SSF56784">
    <property type="entry name" value="HAD-like"/>
    <property type="match status" value="1"/>
</dbReference>
<dbReference type="PANTHER" id="PTHR10000">
    <property type="entry name" value="PHOSPHOSERINE PHOSPHATASE"/>
    <property type="match status" value="1"/>
</dbReference>
<dbReference type="GO" id="GO:0004521">
    <property type="term" value="F:RNA endonuclease activity"/>
    <property type="evidence" value="ECO:0000318"/>
    <property type="project" value="GO_Central"/>
</dbReference>
<dbReference type="Gene3D" id="3.30.1240.10">
    <property type="match status" value="1"/>
</dbReference>
<dbReference type="eggNOG" id="ENOG502S1YA">
    <property type="taxonomic scope" value="Eukaryota"/>
</dbReference>
<dbReference type="RefSeq" id="XP_002293394.1">
    <property type="nucleotide sequence ID" value="XM_002293358.1"/>
</dbReference>
<name>B8CBH8_THAPS</name>
<proteinExistence type="predicted"/>
<dbReference type="EMBL" id="CM000648">
    <property type="protein sequence ID" value="EED89130.1"/>
    <property type="molecule type" value="Genomic_DNA"/>
</dbReference>
<dbReference type="KEGG" id="tps:THAPSDRAFT_9499"/>
<feature type="compositionally biased region" description="Basic and acidic residues" evidence="1">
    <location>
        <begin position="76"/>
        <end position="88"/>
    </location>
</feature>
<evidence type="ECO:0008006" key="4">
    <source>
        <dbReference type="Google" id="ProtNLM"/>
    </source>
</evidence>
<reference evidence="2 3" key="2">
    <citation type="journal article" date="2008" name="Nature">
        <title>The Phaeodactylum genome reveals the evolutionary history of diatom genomes.</title>
        <authorList>
            <person name="Bowler C."/>
            <person name="Allen A.E."/>
            <person name="Badger J.H."/>
            <person name="Grimwood J."/>
            <person name="Jabbari K."/>
            <person name="Kuo A."/>
            <person name="Maheswari U."/>
            <person name="Martens C."/>
            <person name="Maumus F."/>
            <person name="Otillar R.P."/>
            <person name="Rayko E."/>
            <person name="Salamov A."/>
            <person name="Vandepoele K."/>
            <person name="Beszteri B."/>
            <person name="Gruber A."/>
            <person name="Heijde M."/>
            <person name="Katinka M."/>
            <person name="Mock T."/>
            <person name="Valentin K."/>
            <person name="Verret F."/>
            <person name="Berges J.A."/>
            <person name="Brownlee C."/>
            <person name="Cadoret J.P."/>
            <person name="Chiovitti A."/>
            <person name="Choi C.J."/>
            <person name="Coesel S."/>
            <person name="De Martino A."/>
            <person name="Detter J.C."/>
            <person name="Durkin C."/>
            <person name="Falciatore A."/>
            <person name="Fournet J."/>
            <person name="Haruta M."/>
            <person name="Huysman M.J."/>
            <person name="Jenkins B.D."/>
            <person name="Jiroutova K."/>
            <person name="Jorgensen R.E."/>
            <person name="Joubert Y."/>
            <person name="Kaplan A."/>
            <person name="Kroger N."/>
            <person name="Kroth P.G."/>
            <person name="La Roche J."/>
            <person name="Lindquist E."/>
            <person name="Lommer M."/>
            <person name="Martin-Jezequel V."/>
            <person name="Lopez P.J."/>
            <person name="Lucas S."/>
            <person name="Mangogna M."/>
            <person name="McGinnis K."/>
            <person name="Medlin L.K."/>
            <person name="Montsant A."/>
            <person name="Oudot-Le Secq M.P."/>
            <person name="Napoli C."/>
            <person name="Obornik M."/>
            <person name="Parker M.S."/>
            <person name="Petit J.L."/>
            <person name="Porcel B.M."/>
            <person name="Poulsen N."/>
            <person name="Robison M."/>
            <person name="Rychlewski L."/>
            <person name="Rynearson T.A."/>
            <person name="Schmutz J."/>
            <person name="Shapiro H."/>
            <person name="Siaut M."/>
            <person name="Stanley M."/>
            <person name="Sussman M.R."/>
            <person name="Taylor A.R."/>
            <person name="Vardi A."/>
            <person name="von Dassow P."/>
            <person name="Vyverman W."/>
            <person name="Willis A."/>
            <person name="Wyrwicz L.S."/>
            <person name="Rokhsar D.S."/>
            <person name="Weissenbach J."/>
            <person name="Armbrust E.V."/>
            <person name="Green B.R."/>
            <person name="Van de Peer Y."/>
            <person name="Grigoriev I.V."/>
        </authorList>
    </citation>
    <scope>NUCLEOTIDE SEQUENCE [LARGE SCALE GENOMIC DNA]</scope>
    <source>
        <strain evidence="2 3">CCMP1335</strain>
    </source>
</reference>
<organism evidence="2 3">
    <name type="scientific">Thalassiosira pseudonana</name>
    <name type="common">Marine diatom</name>
    <name type="synonym">Cyclotella nana</name>
    <dbReference type="NCBI Taxonomy" id="35128"/>
    <lineage>
        <taxon>Eukaryota</taxon>
        <taxon>Sar</taxon>
        <taxon>Stramenopiles</taxon>
        <taxon>Ochrophyta</taxon>
        <taxon>Bacillariophyta</taxon>
        <taxon>Coscinodiscophyceae</taxon>
        <taxon>Thalassiosirophycidae</taxon>
        <taxon>Thalassiosirales</taxon>
        <taxon>Thalassiosiraceae</taxon>
        <taxon>Thalassiosira</taxon>
    </lineage>
</organism>
<dbReference type="GeneID" id="7447831"/>
<dbReference type="HOGENOM" id="CLU_525332_0_0_1"/>
<evidence type="ECO:0000313" key="3">
    <source>
        <dbReference type="Proteomes" id="UP000001449"/>
    </source>
</evidence>
<dbReference type="PaxDb" id="35128-Thaps9499"/>
<dbReference type="GO" id="GO:0016791">
    <property type="term" value="F:phosphatase activity"/>
    <property type="evidence" value="ECO:0007669"/>
    <property type="project" value="UniProtKB-ARBA"/>
</dbReference>
<evidence type="ECO:0000256" key="1">
    <source>
        <dbReference type="SAM" id="MobiDB-lite"/>
    </source>
</evidence>
<dbReference type="Pfam" id="PF08282">
    <property type="entry name" value="Hydrolase_3"/>
    <property type="match status" value="1"/>
</dbReference>
<dbReference type="InterPro" id="IPR023214">
    <property type="entry name" value="HAD_sf"/>
</dbReference>
<sequence>MLLGHHRLWGSWERDALDKEWRAIAFEEVLALDVDCIVGCDGCHDESYEGAWDLPLDVAGTARGTGSVEEGAEAPQQHEHSGGGDLKPHNYNPPINPTSMVKATQFIPLLSAFPVADAFRGVMHHRQLRYTDNCVQRAATAGKGDIYNDDELMQILTLHQEIEQREASFFDAEDETAIPGIHELVLQALDDDVSSPSAKQQLFEVALETDVESKLDAPMSTLMHLLRDKKDTIRAIASDVDGTLLSSGQELHPTTLEAVLKAIDQSQSNTQQKIQHFFVATGKSRRGAAGSLGPIIGPLLYKCPGVYIQGLYCVDKDNNVVFEKKLPSSAIQAAEELVEDFGISIIGYDGDNLYSTELSDIVVSLSEFYGEPTVELMMDGDESALKLVQHEPGMHKLLLMDDDVERLTQVIRPRLEHLALRHGATVTQAIPTMLELLPEGCSKAYGVQKVCEVLGINAETELLALGDAENDAGMLRMASIGVAVGNACPQARDAADFIMKERSDEGGAGLAMELFGFDC</sequence>
<accession>B8CBH8</accession>
<keyword evidence="3" id="KW-1185">Reference proteome</keyword>
<dbReference type="PROSITE" id="PS01228">
    <property type="entry name" value="COF_1"/>
    <property type="match status" value="1"/>
</dbReference>
<protein>
    <recommendedName>
        <fullName evidence="4">Haloacid dehalogenase-like hydrolase</fullName>
    </recommendedName>
</protein>
<dbReference type="InParanoid" id="B8CBH8"/>
<dbReference type="InterPro" id="IPR036412">
    <property type="entry name" value="HAD-like_sf"/>
</dbReference>